<reference evidence="1" key="1">
    <citation type="journal article" date="2018" name="Genome Biol.">
        <title>SKESA: strategic k-mer extension for scrupulous assemblies.</title>
        <authorList>
            <person name="Souvorov A."/>
            <person name="Agarwala R."/>
            <person name="Lipman D.J."/>
        </authorList>
    </citation>
    <scope>NUCLEOTIDE SEQUENCE</scope>
    <source>
        <strain evidence="1">SL1344</strain>
    </source>
</reference>
<gene>
    <name evidence="1" type="ORF">G1X41_23295</name>
</gene>
<dbReference type="AlphaFoldDB" id="A0A718Y4C6"/>
<dbReference type="EMBL" id="DAAPMV010000021">
    <property type="protein sequence ID" value="HAD6864875.1"/>
    <property type="molecule type" value="Genomic_DNA"/>
</dbReference>
<organism evidence="1">
    <name type="scientific">Salmonella typhimurium (strain SL1344)</name>
    <dbReference type="NCBI Taxonomy" id="216597"/>
    <lineage>
        <taxon>Bacteria</taxon>
        <taxon>Pseudomonadati</taxon>
        <taxon>Pseudomonadota</taxon>
        <taxon>Gammaproteobacteria</taxon>
        <taxon>Enterobacterales</taxon>
        <taxon>Enterobacteriaceae</taxon>
        <taxon>Salmonella</taxon>
    </lineage>
</organism>
<accession>A0A718Y4C6</accession>
<evidence type="ECO:0000313" key="1">
    <source>
        <dbReference type="EMBL" id="HAD6864875.1"/>
    </source>
</evidence>
<reference evidence="1" key="2">
    <citation type="submission" date="2019-01" db="EMBL/GenBank/DDBJ databases">
        <authorList>
            <consortium name="NCBI Pathogen Detection Project"/>
        </authorList>
    </citation>
    <scope>NUCLEOTIDE SEQUENCE</scope>
    <source>
        <strain evidence="1">SL1344</strain>
    </source>
</reference>
<protein>
    <submittedName>
        <fullName evidence="1">Uncharacterized protein</fullName>
    </submittedName>
</protein>
<sequence length="72" mass="8411">MADISIDIMQICRSLFCLISQNQHIAKLITMINEKPQEIIPMNAFNTASYVRKVQFLILVMENHDEQRFSII</sequence>
<proteinExistence type="predicted"/>
<comment type="caution">
    <text evidence="1">The sequence shown here is derived from an EMBL/GenBank/DDBJ whole genome shotgun (WGS) entry which is preliminary data.</text>
</comment>
<name>A0A718Y4C6_SALTS</name>